<protein>
    <submittedName>
        <fullName evidence="2">Uncharacterized protein</fullName>
    </submittedName>
</protein>
<dbReference type="RefSeq" id="WP_310826446.1">
    <property type="nucleotide sequence ID" value="NZ_JAQGEC010000010.1"/>
</dbReference>
<evidence type="ECO:0000313" key="2">
    <source>
        <dbReference type="EMBL" id="MDR9891049.1"/>
    </source>
</evidence>
<reference evidence="2" key="1">
    <citation type="submission" date="2022-12" db="EMBL/GenBank/DDBJ databases">
        <title>NDM-1 containing novel ST 2018 Pseudenterobacter timonensis.</title>
        <authorList>
            <person name="Halder G."/>
            <person name="Mandal S."/>
            <person name="Dutta S."/>
        </authorList>
    </citation>
    <scope>NUCLEOTIDE SEQUENCE</scope>
    <source>
        <strain evidence="2">CNCI147</strain>
    </source>
</reference>
<dbReference type="Proteomes" id="UP001248822">
    <property type="component" value="Unassembled WGS sequence"/>
</dbReference>
<keyword evidence="1" id="KW-0812">Transmembrane</keyword>
<dbReference type="AlphaFoldDB" id="A0AAE4DP24"/>
<gene>
    <name evidence="2" type="ORF">O7047_12530</name>
</gene>
<proteinExistence type="predicted"/>
<evidence type="ECO:0000256" key="1">
    <source>
        <dbReference type="SAM" id="Phobius"/>
    </source>
</evidence>
<comment type="caution">
    <text evidence="2">The sequence shown here is derived from an EMBL/GenBank/DDBJ whole genome shotgun (WGS) entry which is preliminary data.</text>
</comment>
<feature type="transmembrane region" description="Helical" evidence="1">
    <location>
        <begin position="7"/>
        <end position="26"/>
    </location>
</feature>
<keyword evidence="1" id="KW-1133">Transmembrane helix</keyword>
<organism evidence="2 3">
    <name type="scientific">Pseudenterobacter timonensis</name>
    <dbReference type="NCBI Taxonomy" id="1755099"/>
    <lineage>
        <taxon>Bacteria</taxon>
        <taxon>Pseudomonadati</taxon>
        <taxon>Pseudomonadota</taxon>
        <taxon>Gammaproteobacteria</taxon>
        <taxon>Enterobacterales</taxon>
        <taxon>Enterobacteriaceae</taxon>
        <taxon>Pseudenterobacter</taxon>
    </lineage>
</organism>
<sequence length="140" mass="16338">MRKSFRVLTVAIVLIASVFIWVWPYIIMQLSGSAHYTEQDKREYEFYTPDLLKMMPRITPQYDFDFVNITGPAAHIYAIRFYDTHDTSKVDDYLSIKGYQKQQFCHIKAVCWKGIDADETITVSTLNNPKEVLVSVIINF</sequence>
<name>A0AAE4DP24_9ENTR</name>
<evidence type="ECO:0000313" key="3">
    <source>
        <dbReference type="Proteomes" id="UP001248822"/>
    </source>
</evidence>
<accession>A0AAE4DP24</accession>
<dbReference type="EMBL" id="JAQGEC010000010">
    <property type="protein sequence ID" value="MDR9891049.1"/>
    <property type="molecule type" value="Genomic_DNA"/>
</dbReference>
<keyword evidence="1" id="KW-0472">Membrane</keyword>